<dbReference type="Proteomes" id="UP000740883">
    <property type="component" value="Unassembled WGS sequence"/>
</dbReference>
<dbReference type="PANTHER" id="PTHR12747:SF0">
    <property type="entry name" value="ELONGATOR COMPLEX PROTEIN 1"/>
    <property type="match status" value="1"/>
</dbReference>
<reference evidence="1 2" key="1">
    <citation type="journal article" date="2020" name="Genome Biol. Evol.">
        <title>Comparative genomics of strictly vertically transmitted, feminizing microsporidia endosymbionts of amphipod crustaceans.</title>
        <authorList>
            <person name="Cormier A."/>
            <person name="Chebbi M.A."/>
            <person name="Giraud I."/>
            <person name="Wattier R."/>
            <person name="Teixeira M."/>
            <person name="Gilbert C."/>
            <person name="Rigaud T."/>
            <person name="Cordaux R."/>
        </authorList>
    </citation>
    <scope>NUCLEOTIDE SEQUENCE [LARGE SCALE GENOMIC DNA]</scope>
    <source>
        <strain evidence="1 2">Ou3-Ou53</strain>
    </source>
</reference>
<sequence>MENFYLRYSKSFERNVEEEDCKKVDYKYEVLFVSKDNSLVLRNKHTKNERELGTINSEILKISKSNDENYTVIVTRDDILLFDSYLDMIGSVDLNKEKTKDFIEVQWAEDEFCVVFKTELLFFDVKLKQIGLNSNYEFRSVCYREKYNIFVCATKNKIVFIESNGLEHGEHIEIEAEFVSMITNDIMLCSKETRYSSTTINILYSKNFHWYKKQTKTYTGRITKIEKNRIYLENGSVEIILCGKVDRFDNLYMVVDGCKLLYYNMNDSKIPPPLSKYNINFKGQIQSVDIQNGSLLVHLPEKILRLGNNLEFQTVYKLDIDGFPETVDYCVKWKDCIVMFYEDKIFLMKDNNIEEVTIEGLLSVVYDNEPHNRINKDLSQSDSKLDYSSSVVDFRVFENDIPVFFLNDGSLILESIILKFNWDFMNSKIEVKKIDGDLLVGILIKNRFYFIRISTKEHKNQLFERVKEEFSKKNSKEDASCIYDIYSKVVEIYSTDDIESFIFDSRAFSFISSQYMKIILKNDQQSLFVDPEFKILGCSDLEIYGETRHGTLETFYPKAFSDIFVQKLIDNKEYSRAFELSNNDYSLFIRNVLDMKTLSKCSSKVIISFLIEVCKIFKDYRIILENEEIERLRRDLDDDLYLDNLDKVVTKDVEYISIVDLQARHILNLSGAYDPKDSLLLSADMCLDSIVDLQARNILNLSDAYDPKDRPLLSADMCLEYSDRSKFLNELFKNLNIVENLEIYLFLFVNFKRTDLAVRLSQKDLLRGIRYLMTITTIEDIKNAAILSLDRMLILDVYKIIQQDATDIINLMNINENVQFKLCCVGNDFERALYYLICEYISKGNNDDAYFDILKTVEKHNLSRELLVLSCVQIFSKYSKILMEMFATTTTNHIKAIKVYKYLGKSEALVNLYIEKTMFREALEEYKGNKEDLYPDITRVLRGNGLFNELGMFYEEYQKDFDLAVENYLKSKKFSAVLRVIKGAPSEKITTKKIVNECVSIMKNQMVLLDNLFSKYKKYRDRLITISERDEDYYNDETSFSYTVVSDKSRGRPGGLYEKEFVLEKLRGIGLKIFNWREDIDDLLNIFNFFERKDCFDMISKEFNSVRDVLRSEYYDFFKDTDYTSFNNTKEKIQAPDLSKYI</sequence>
<accession>A0A9P6H1Z7</accession>
<evidence type="ECO:0000313" key="2">
    <source>
        <dbReference type="Proteomes" id="UP000740883"/>
    </source>
</evidence>
<evidence type="ECO:0000313" key="1">
    <source>
        <dbReference type="EMBL" id="KAF9764583.1"/>
    </source>
</evidence>
<gene>
    <name evidence="1" type="ORF">NGRA_0443</name>
</gene>
<protein>
    <recommendedName>
        <fullName evidence="3">Elongator complex protein 1</fullName>
    </recommendedName>
</protein>
<dbReference type="GO" id="GO:0033588">
    <property type="term" value="C:elongator holoenzyme complex"/>
    <property type="evidence" value="ECO:0007669"/>
    <property type="project" value="InterPro"/>
</dbReference>
<evidence type="ECO:0008006" key="3">
    <source>
        <dbReference type="Google" id="ProtNLM"/>
    </source>
</evidence>
<dbReference type="PANTHER" id="PTHR12747">
    <property type="entry name" value="ELONGATOR COMPLEX PROTEIN 1"/>
    <property type="match status" value="1"/>
</dbReference>
<dbReference type="GO" id="GO:0000049">
    <property type="term" value="F:tRNA binding"/>
    <property type="evidence" value="ECO:0007669"/>
    <property type="project" value="TreeGrafter"/>
</dbReference>
<dbReference type="GO" id="GO:0002926">
    <property type="term" value="P:tRNA wobble base 5-methoxycarbonylmethyl-2-thiouridinylation"/>
    <property type="evidence" value="ECO:0007669"/>
    <property type="project" value="TreeGrafter"/>
</dbReference>
<proteinExistence type="predicted"/>
<comment type="caution">
    <text evidence="1">The sequence shown here is derived from an EMBL/GenBank/DDBJ whole genome shotgun (WGS) entry which is preliminary data.</text>
</comment>
<name>A0A9P6H1Z7_9MICR</name>
<dbReference type="InterPro" id="IPR006849">
    <property type="entry name" value="Elp1"/>
</dbReference>
<organism evidence="1 2">
    <name type="scientific">Nosema granulosis</name>
    <dbReference type="NCBI Taxonomy" id="83296"/>
    <lineage>
        <taxon>Eukaryota</taxon>
        <taxon>Fungi</taxon>
        <taxon>Fungi incertae sedis</taxon>
        <taxon>Microsporidia</taxon>
        <taxon>Nosematidae</taxon>
        <taxon>Nosema</taxon>
    </lineage>
</organism>
<dbReference type="EMBL" id="SBJO01000015">
    <property type="protein sequence ID" value="KAF9764583.1"/>
    <property type="molecule type" value="Genomic_DNA"/>
</dbReference>
<dbReference type="OrthoDB" id="2190800at2759"/>
<dbReference type="AlphaFoldDB" id="A0A9P6H1Z7"/>
<dbReference type="GO" id="GO:0005829">
    <property type="term" value="C:cytosol"/>
    <property type="evidence" value="ECO:0007669"/>
    <property type="project" value="TreeGrafter"/>
</dbReference>
<keyword evidence="2" id="KW-1185">Reference proteome</keyword>